<dbReference type="RefSeq" id="XP_004255517.1">
    <property type="nucleotide sequence ID" value="XM_004255469.1"/>
</dbReference>
<sequence length="1083" mass="119426">MLLTFLVILLANADPFLKVGEKEPRTTYPNCKKFKRILDDNGNPTDTINCIECENSYFKLENGKCVYDPKNCKVDDPYVYKSGAECKFCDYGCNKCSSTGACTCSFNDIFDTCKKCVSTFDSVSGSTKTTKCKYCGQGLATKVNLDECEDAPNGDEIFDKTNCALSGLEKGKPVCLKCYGDKTLNEEKHCQTKQKIIEGCLRQNGDNCLKCDVGYILSSKECVKKDANCNQLKETLTKITCTSCREGYYIEDTGKCTMCGVRGDENKQYDSLCELYDTTKCTQCNKRCKVSGGKCVSNYCVEFRSDGKCGICEDGYYALNGICNPFANDGLDKSSGSPICKTGYYLDYDKETKVYSCKKCKGHFMDCLTADTPMPGSSLYDNWKATKTEPCEDENCAQCADDGVTCYKCAFNNGNPNGVLLNGKCILTPTENLVEILSDAPAEIGTYDTTYKFCKYKGVNSFFEELVPAYNETTNPGSKCNPILRRSYMYKTQTTDKTEIECAKNNRDVTKNCMCKNGYYQTNASTFTDCSKMTNLDGCIESANGKYCTLCATGAKYTSEGKCVCPTGTYLKDEKCEKCPEKCATCVWETGQTKVTCLTCQPTLYNGQGRDPTKQCECNTDFLTEANKIDVCVKKIEGCSNNKNYVVQNKQINCLQCDKDHMAIGFGTTQCSQCVDGYYMDNTKVCQTCNHGIGCLTCDSTACTQCKDGNAILALPASDPTKYCTTCKEGFTFNETDGSCARCPSVCNGCQIKDGNIECLGCKNSRNPPKCECDQGVYLDPNTNTCVNCLNDLTVCKKECDYGNGIYVHCTECVDELREPTTNCTTCKDTNRFLNINGKCEPCADNCNVCTDKEHCTVCDPATFRTGFTCEKCIKGYYLDTKENKCKQCDSKCENCTSATDCEKCIDVNRKPVPGNKCEGCNDGYYLSGENCLTCSKNCKVCEDQMKCVKCAVENFFKETPVDGICVCIEGYVYDTKTQTCDPCKDKLNEFCTSCSTEKCSVCNAEYFEAKGGECVCKEGYYTTSWGACVPCDRHISGCIICNTKDSCSKCKDGLTLNKTSGKCNGALKMVIILLAIALTLLF</sequence>
<feature type="domain" description="EGF-like" evidence="1">
    <location>
        <begin position="697"/>
        <end position="741"/>
    </location>
</feature>
<dbReference type="AlphaFoldDB" id="L7FNS1"/>
<keyword evidence="3" id="KW-1185">Reference proteome</keyword>
<dbReference type="VEuPathDB" id="AmoebaDB:EIN_104790"/>
<dbReference type="OrthoDB" id="29561at2759"/>
<feature type="domain" description="EGF-like" evidence="1">
    <location>
        <begin position="1031"/>
        <end position="1065"/>
    </location>
</feature>
<feature type="domain" description="EGF-like" evidence="1">
    <location>
        <begin position="221"/>
        <end position="257"/>
    </location>
</feature>
<dbReference type="SUPFAM" id="SSF57184">
    <property type="entry name" value="Growth factor receptor domain"/>
    <property type="match status" value="5"/>
</dbReference>
<protein>
    <submittedName>
        <fullName evidence="2">Furin repeat-containing protein, putative</fullName>
    </submittedName>
</protein>
<accession>L7FNS1</accession>
<dbReference type="InterPro" id="IPR009030">
    <property type="entry name" value="Growth_fac_rcpt_cys_sf"/>
</dbReference>
<feature type="domain" description="EGF-like" evidence="1">
    <location>
        <begin position="638"/>
        <end position="687"/>
    </location>
</feature>
<dbReference type="SMART" id="SM00181">
    <property type="entry name" value="EGF"/>
    <property type="match status" value="12"/>
</dbReference>
<dbReference type="InterPro" id="IPR053215">
    <property type="entry name" value="TKL_Ser/Thr_kinase"/>
</dbReference>
<evidence type="ECO:0000313" key="3">
    <source>
        <dbReference type="Proteomes" id="UP000014680"/>
    </source>
</evidence>
<dbReference type="PANTHER" id="PTHR45756">
    <property type="entry name" value="PALMITOYLTRANSFERASE"/>
    <property type="match status" value="1"/>
</dbReference>
<feature type="domain" description="EGF-like" evidence="1">
    <location>
        <begin position="842"/>
        <end position="887"/>
    </location>
</feature>
<proteinExistence type="predicted"/>
<organism evidence="2 3">
    <name type="scientific">Entamoeba invadens IP1</name>
    <dbReference type="NCBI Taxonomy" id="370355"/>
    <lineage>
        <taxon>Eukaryota</taxon>
        <taxon>Amoebozoa</taxon>
        <taxon>Evosea</taxon>
        <taxon>Archamoebae</taxon>
        <taxon>Mastigamoebida</taxon>
        <taxon>Entamoebidae</taxon>
        <taxon>Entamoeba</taxon>
    </lineage>
</organism>
<reference evidence="2 3" key="1">
    <citation type="submission" date="2012-10" db="EMBL/GenBank/DDBJ databases">
        <authorList>
            <person name="Zafar N."/>
            <person name="Inman J."/>
            <person name="Hall N."/>
            <person name="Lorenzi H."/>
            <person name="Caler E."/>
        </authorList>
    </citation>
    <scope>NUCLEOTIDE SEQUENCE [LARGE SCALE GENOMIC DNA]</scope>
    <source>
        <strain evidence="2 3">IP1</strain>
    </source>
</reference>
<feature type="domain" description="EGF-like" evidence="1">
    <location>
        <begin position="283"/>
        <end position="324"/>
    </location>
</feature>
<evidence type="ECO:0000259" key="1">
    <source>
        <dbReference type="SMART" id="SM00181"/>
    </source>
</evidence>
<dbReference type="KEGG" id="eiv:EIN_104790"/>
<dbReference type="InterPro" id="IPR000742">
    <property type="entry name" value="EGF"/>
</dbReference>
<gene>
    <name evidence="2" type="ORF">EIN_104790</name>
</gene>
<dbReference type="Proteomes" id="UP000014680">
    <property type="component" value="Unassembled WGS sequence"/>
</dbReference>
<feature type="domain" description="EGF-like" evidence="1">
    <location>
        <begin position="895"/>
        <end position="933"/>
    </location>
</feature>
<dbReference type="Gene3D" id="2.10.220.10">
    <property type="entry name" value="Hormone Receptor, Insulin-like Growth Factor Receptor 1, Chain A, domain 2"/>
    <property type="match status" value="2"/>
</dbReference>
<dbReference type="EMBL" id="KB206702">
    <property type="protein sequence ID" value="ELP88746.1"/>
    <property type="molecule type" value="Genomic_DNA"/>
</dbReference>
<feature type="domain" description="EGF-like" evidence="1">
    <location>
        <begin position="538"/>
        <end position="577"/>
    </location>
</feature>
<evidence type="ECO:0000313" key="2">
    <source>
        <dbReference type="EMBL" id="ELP88746.1"/>
    </source>
</evidence>
<dbReference type="GeneID" id="14887722"/>
<dbReference type="PANTHER" id="PTHR45756:SF1">
    <property type="entry name" value="PROTEIN KINASE DOMAIN CONTAINING PROTEIN"/>
    <property type="match status" value="1"/>
</dbReference>
<feature type="domain" description="EGF-like" evidence="1">
    <location>
        <begin position="103"/>
        <end position="149"/>
    </location>
</feature>
<feature type="domain" description="EGF-like" evidence="1">
    <location>
        <begin position="934"/>
        <end position="982"/>
    </location>
</feature>
<dbReference type="SMART" id="SM00261">
    <property type="entry name" value="FU"/>
    <property type="match status" value="10"/>
</dbReference>
<feature type="domain" description="EGF-like" evidence="1">
    <location>
        <begin position="749"/>
        <end position="787"/>
    </location>
</feature>
<name>L7FNS1_ENTIV</name>
<feature type="domain" description="EGF-like" evidence="1">
    <location>
        <begin position="994"/>
        <end position="1030"/>
    </location>
</feature>
<dbReference type="InterPro" id="IPR006212">
    <property type="entry name" value="Furin_repeat"/>
</dbReference>